<reference evidence="1" key="1">
    <citation type="submission" date="2021-06" db="EMBL/GenBank/DDBJ databases">
        <authorList>
            <person name="Hodson N. C."/>
            <person name="Mongue J. A."/>
            <person name="Jaron S. K."/>
        </authorList>
    </citation>
    <scope>NUCLEOTIDE SEQUENCE</scope>
</reference>
<protein>
    <submittedName>
        <fullName evidence="1">Uncharacterized protein</fullName>
    </submittedName>
</protein>
<proteinExistence type="predicted"/>
<gene>
    <name evidence="1" type="ORF">AFUS01_LOCUS7304</name>
</gene>
<dbReference type="EMBL" id="CAJVCH010049271">
    <property type="protein sequence ID" value="CAG7717870.1"/>
    <property type="molecule type" value="Genomic_DNA"/>
</dbReference>
<accession>A0A8J2NX93</accession>
<sequence length="66" mass="7437">MHLGRIRLKRNTQKCHLIALKASGAEVYTTACTSLATMWGTLFLLSSNHRNILLYESFTTFMSEAS</sequence>
<evidence type="ECO:0000313" key="2">
    <source>
        <dbReference type="Proteomes" id="UP000708208"/>
    </source>
</evidence>
<organism evidence="1 2">
    <name type="scientific">Allacma fusca</name>
    <dbReference type="NCBI Taxonomy" id="39272"/>
    <lineage>
        <taxon>Eukaryota</taxon>
        <taxon>Metazoa</taxon>
        <taxon>Ecdysozoa</taxon>
        <taxon>Arthropoda</taxon>
        <taxon>Hexapoda</taxon>
        <taxon>Collembola</taxon>
        <taxon>Symphypleona</taxon>
        <taxon>Sminthuridae</taxon>
        <taxon>Allacma</taxon>
    </lineage>
</organism>
<evidence type="ECO:0000313" key="1">
    <source>
        <dbReference type="EMBL" id="CAG7717870.1"/>
    </source>
</evidence>
<comment type="caution">
    <text evidence="1">The sequence shown here is derived from an EMBL/GenBank/DDBJ whole genome shotgun (WGS) entry which is preliminary data.</text>
</comment>
<dbReference type="AlphaFoldDB" id="A0A8J2NX93"/>
<name>A0A8J2NX93_9HEXA</name>
<keyword evidence="2" id="KW-1185">Reference proteome</keyword>
<dbReference type="Proteomes" id="UP000708208">
    <property type="component" value="Unassembled WGS sequence"/>
</dbReference>